<sequence length="153" mass="17242">MFMSYVSILILIIANIIGEYIHSEDEPKITPKTTERPREPCEEDDCQSPPNLRDRHSGSYVKGSLKHDFGGQWQAAANHLHHVAKAGGSIIQIEFCTSSAHQGGIDFKIYYDDVQAARKFYDQVQSMDFLKQETMFPGLIYNETPPPPNNAAQ</sequence>
<keyword evidence="2" id="KW-0732">Signal</keyword>
<name>A0A814PKD5_9BILA</name>
<feature type="chain" id="PRO_5032622775" evidence="2">
    <location>
        <begin position="19"/>
        <end position="153"/>
    </location>
</feature>
<evidence type="ECO:0000256" key="1">
    <source>
        <dbReference type="SAM" id="MobiDB-lite"/>
    </source>
</evidence>
<evidence type="ECO:0000313" key="3">
    <source>
        <dbReference type="EMBL" id="CAF1107190.1"/>
    </source>
</evidence>
<feature type="compositionally biased region" description="Basic and acidic residues" evidence="1">
    <location>
        <begin position="27"/>
        <end position="40"/>
    </location>
</feature>
<evidence type="ECO:0000256" key="2">
    <source>
        <dbReference type="SAM" id="SignalP"/>
    </source>
</evidence>
<dbReference type="AlphaFoldDB" id="A0A814PKD5"/>
<gene>
    <name evidence="3" type="ORF">SEV965_LOCUS16191</name>
</gene>
<dbReference type="Proteomes" id="UP000663889">
    <property type="component" value="Unassembled WGS sequence"/>
</dbReference>
<accession>A0A814PKD5</accession>
<feature type="signal peptide" evidence="2">
    <location>
        <begin position="1"/>
        <end position="18"/>
    </location>
</feature>
<reference evidence="3" key="1">
    <citation type="submission" date="2021-02" db="EMBL/GenBank/DDBJ databases">
        <authorList>
            <person name="Nowell W R."/>
        </authorList>
    </citation>
    <scope>NUCLEOTIDE SEQUENCE</scope>
</reference>
<feature type="region of interest" description="Disordered" evidence="1">
    <location>
        <begin position="27"/>
        <end position="57"/>
    </location>
</feature>
<dbReference type="EMBL" id="CAJNOU010000877">
    <property type="protein sequence ID" value="CAF1107190.1"/>
    <property type="molecule type" value="Genomic_DNA"/>
</dbReference>
<organism evidence="3 4">
    <name type="scientific">Rotaria sordida</name>
    <dbReference type="NCBI Taxonomy" id="392033"/>
    <lineage>
        <taxon>Eukaryota</taxon>
        <taxon>Metazoa</taxon>
        <taxon>Spiralia</taxon>
        <taxon>Gnathifera</taxon>
        <taxon>Rotifera</taxon>
        <taxon>Eurotatoria</taxon>
        <taxon>Bdelloidea</taxon>
        <taxon>Philodinida</taxon>
        <taxon>Philodinidae</taxon>
        <taxon>Rotaria</taxon>
    </lineage>
</organism>
<protein>
    <submittedName>
        <fullName evidence="3">Uncharacterized protein</fullName>
    </submittedName>
</protein>
<comment type="caution">
    <text evidence="3">The sequence shown here is derived from an EMBL/GenBank/DDBJ whole genome shotgun (WGS) entry which is preliminary data.</text>
</comment>
<evidence type="ECO:0000313" key="4">
    <source>
        <dbReference type="Proteomes" id="UP000663889"/>
    </source>
</evidence>
<proteinExistence type="predicted"/>